<name>A0A7W7Y8T9_9BACT</name>
<organism evidence="7 8">
    <name type="scientific">Prosthecobacter vanneervenii</name>
    <dbReference type="NCBI Taxonomy" id="48466"/>
    <lineage>
        <taxon>Bacteria</taxon>
        <taxon>Pseudomonadati</taxon>
        <taxon>Verrucomicrobiota</taxon>
        <taxon>Verrucomicrobiia</taxon>
        <taxon>Verrucomicrobiales</taxon>
        <taxon>Verrucomicrobiaceae</taxon>
        <taxon>Prosthecobacter</taxon>
    </lineage>
</organism>
<dbReference type="GO" id="GO:0046872">
    <property type="term" value="F:metal ion binding"/>
    <property type="evidence" value="ECO:0007669"/>
    <property type="project" value="UniProtKB-KW"/>
</dbReference>
<evidence type="ECO:0000256" key="5">
    <source>
        <dbReference type="SAM" id="MobiDB-lite"/>
    </source>
</evidence>
<evidence type="ECO:0000256" key="3">
    <source>
        <dbReference type="ARBA" id="ARBA00022801"/>
    </source>
</evidence>
<dbReference type="RefSeq" id="WP_184338688.1">
    <property type="nucleotide sequence ID" value="NZ_JACHIG010000002.1"/>
</dbReference>
<dbReference type="SUPFAM" id="SSF53187">
    <property type="entry name" value="Zn-dependent exopeptidases"/>
    <property type="match status" value="1"/>
</dbReference>
<evidence type="ECO:0000313" key="7">
    <source>
        <dbReference type="EMBL" id="MBB5031756.1"/>
    </source>
</evidence>
<evidence type="ECO:0000256" key="4">
    <source>
        <dbReference type="ARBA" id="ARBA00022833"/>
    </source>
</evidence>
<dbReference type="AlphaFoldDB" id="A0A7W7Y8T9"/>
<evidence type="ECO:0000256" key="2">
    <source>
        <dbReference type="ARBA" id="ARBA00022723"/>
    </source>
</evidence>
<gene>
    <name evidence="7" type="ORF">HNQ65_001324</name>
</gene>
<reference evidence="7 8" key="1">
    <citation type="submission" date="2020-08" db="EMBL/GenBank/DDBJ databases">
        <title>Genomic Encyclopedia of Type Strains, Phase IV (KMG-IV): sequencing the most valuable type-strain genomes for metagenomic binning, comparative biology and taxonomic classification.</title>
        <authorList>
            <person name="Goeker M."/>
        </authorList>
    </citation>
    <scope>NUCLEOTIDE SEQUENCE [LARGE SCALE GENOMIC DNA]</scope>
    <source>
        <strain evidence="7 8">DSM 12252</strain>
    </source>
</reference>
<proteinExistence type="predicted"/>
<protein>
    <submittedName>
        <fullName evidence="7">Putative deacylase</fullName>
    </submittedName>
</protein>
<accession>A0A7W7Y8T9</accession>
<evidence type="ECO:0000313" key="8">
    <source>
        <dbReference type="Proteomes" id="UP000590740"/>
    </source>
</evidence>
<dbReference type="Proteomes" id="UP000590740">
    <property type="component" value="Unassembled WGS sequence"/>
</dbReference>
<evidence type="ECO:0000256" key="1">
    <source>
        <dbReference type="ARBA" id="ARBA00001947"/>
    </source>
</evidence>
<feature type="domain" description="Succinylglutamate desuccinylase/Aspartoacylase catalytic" evidence="6">
    <location>
        <begin position="54"/>
        <end position="121"/>
    </location>
</feature>
<keyword evidence="8" id="KW-1185">Reference proteome</keyword>
<comment type="cofactor">
    <cofactor evidence="1">
        <name>Zn(2+)</name>
        <dbReference type="ChEBI" id="CHEBI:29105"/>
    </cofactor>
</comment>
<feature type="region of interest" description="Disordered" evidence="5">
    <location>
        <begin position="1"/>
        <end position="28"/>
    </location>
</feature>
<keyword evidence="2" id="KW-0479">Metal-binding</keyword>
<dbReference type="InterPro" id="IPR055438">
    <property type="entry name" value="AstE_AspA_cat"/>
</dbReference>
<dbReference type="Gene3D" id="3.40.630.10">
    <property type="entry name" value="Zn peptidases"/>
    <property type="match status" value="1"/>
</dbReference>
<dbReference type="GO" id="GO:0016788">
    <property type="term" value="F:hydrolase activity, acting on ester bonds"/>
    <property type="evidence" value="ECO:0007669"/>
    <property type="project" value="InterPro"/>
</dbReference>
<keyword evidence="4" id="KW-0862">Zinc</keyword>
<comment type="caution">
    <text evidence="7">The sequence shown here is derived from an EMBL/GenBank/DDBJ whole genome shotgun (WGS) entry which is preliminary data.</text>
</comment>
<keyword evidence="3" id="KW-0378">Hydrolase</keyword>
<sequence>MKLPPHLQFTGRQAAQRGGVLPPSTRLMTEIDPPEQGVFIPKIVSKPLKKGHGIKIGIFAGIHGDEEAGTLATQELIRWAAEKPEELHDYELHFYPICNPTGRTLGTRHSHSGLDLNREFWFGSTEPEVVYLEGELRRERYEGIISLHSDDTSDGCYGFVSGALLSEHLLEPALQAAAEHLPRNEQHIIDGFLASRGIIKEGYLGILSAPPEQRPHALEIVFETPALAPMDAQVKATVAAVKRILAEYRELQAYAANL</sequence>
<dbReference type="Pfam" id="PF24827">
    <property type="entry name" value="AstE_AspA_cat"/>
    <property type="match status" value="1"/>
</dbReference>
<evidence type="ECO:0000259" key="6">
    <source>
        <dbReference type="Pfam" id="PF24827"/>
    </source>
</evidence>
<dbReference type="EMBL" id="JACHIG010000002">
    <property type="protein sequence ID" value="MBB5031756.1"/>
    <property type="molecule type" value="Genomic_DNA"/>
</dbReference>